<dbReference type="Gene3D" id="1.10.287.110">
    <property type="entry name" value="DnaJ domain"/>
    <property type="match status" value="1"/>
</dbReference>
<reference evidence="1" key="1">
    <citation type="submission" date="2019-03" db="EMBL/GenBank/DDBJ databases">
        <authorList>
            <person name="Danneels B."/>
        </authorList>
    </citation>
    <scope>NUCLEOTIDE SEQUENCE</scope>
</reference>
<dbReference type="InterPro" id="IPR001623">
    <property type="entry name" value="DnaJ_domain"/>
</dbReference>
<name>A0A484U4S1_9ZZZZ</name>
<dbReference type="AlphaFoldDB" id="A0A484U4S1"/>
<gene>
    <name evidence="1" type="ORF">RAN3_2495</name>
</gene>
<evidence type="ECO:0000313" key="1">
    <source>
        <dbReference type="EMBL" id="VFR80959.1"/>
    </source>
</evidence>
<sequence>MAAKFGRTVPSNLGNWKRIENLTVPQAVSRVMAELGRLNIDQQDVIVSTNLALRLDGLPRGGQAEPQDGGAAVYWQDRQGNRRVLAIDRYTRVADNLAAIAATLDALRAVERHGGARVLERAFTGFTSLPAPGQAGKRTWRQVFSFAECSMPTRDQVRAQYRILASLHHPDRGGTDAAMAEVNAAWEAAVKELA</sequence>
<proteinExistence type="predicted"/>
<organism evidence="1">
    <name type="scientific">plant metagenome</name>
    <dbReference type="NCBI Taxonomy" id="1297885"/>
    <lineage>
        <taxon>unclassified sequences</taxon>
        <taxon>metagenomes</taxon>
        <taxon>organismal metagenomes</taxon>
    </lineage>
</organism>
<protein>
    <submittedName>
        <fullName evidence="1">DnaJ-class molecular chaperone with C-terminal Zn finger domain</fullName>
    </submittedName>
</protein>
<accession>A0A484U4S1</accession>
<dbReference type="InterPro" id="IPR036869">
    <property type="entry name" value="J_dom_sf"/>
</dbReference>
<dbReference type="EMBL" id="CAADIO010000004">
    <property type="protein sequence ID" value="VFR80959.1"/>
    <property type="molecule type" value="Genomic_DNA"/>
</dbReference>
<dbReference type="CDD" id="cd06257">
    <property type="entry name" value="DnaJ"/>
    <property type="match status" value="1"/>
</dbReference>
<dbReference type="SUPFAM" id="SSF46565">
    <property type="entry name" value="Chaperone J-domain"/>
    <property type="match status" value="1"/>
</dbReference>